<comment type="caution">
    <text evidence="9">Lacks conserved residue(s) required for the propagation of feature annotation.</text>
</comment>
<evidence type="ECO:0000259" key="10">
    <source>
        <dbReference type="Pfam" id="PF10502"/>
    </source>
</evidence>
<dbReference type="GO" id="GO:0004252">
    <property type="term" value="F:serine-type endopeptidase activity"/>
    <property type="evidence" value="ECO:0007669"/>
    <property type="project" value="InterPro"/>
</dbReference>
<dbReference type="InterPro" id="IPR019757">
    <property type="entry name" value="Pept_S26A_signal_pept_1_Lys-AS"/>
</dbReference>
<feature type="domain" description="Peptidase S26" evidence="10">
    <location>
        <begin position="50"/>
        <end position="261"/>
    </location>
</feature>
<organism evidence="11 12">
    <name type="scientific">Candidatus Kinetoplastidibacterium galati TCC219</name>
    <dbReference type="NCBI Taxonomy" id="1208921"/>
    <lineage>
        <taxon>Bacteria</taxon>
        <taxon>Pseudomonadati</taxon>
        <taxon>Pseudomonadota</taxon>
        <taxon>Betaproteobacteria</taxon>
        <taxon>Candidatus Kinetoplastidibacterium</taxon>
    </lineage>
</organism>
<dbReference type="GO" id="GO:0016020">
    <property type="term" value="C:membrane"/>
    <property type="evidence" value="ECO:0007669"/>
    <property type="project" value="UniProtKB-SubCell"/>
</dbReference>
<evidence type="ECO:0000256" key="9">
    <source>
        <dbReference type="RuleBase" id="RU362042"/>
    </source>
</evidence>
<dbReference type="InterPro" id="IPR019533">
    <property type="entry name" value="Peptidase_S26"/>
</dbReference>
<dbReference type="Proteomes" id="UP000011658">
    <property type="component" value="Chromosome"/>
</dbReference>
<keyword evidence="12" id="KW-1185">Reference proteome</keyword>
<dbReference type="PANTHER" id="PTHR43390">
    <property type="entry name" value="SIGNAL PEPTIDASE I"/>
    <property type="match status" value="1"/>
</dbReference>
<evidence type="ECO:0000313" key="11">
    <source>
        <dbReference type="EMBL" id="AGF49159.1"/>
    </source>
</evidence>
<evidence type="ECO:0000256" key="6">
    <source>
        <dbReference type="ARBA" id="ARBA00022801"/>
    </source>
</evidence>
<dbReference type="PROSITE" id="PS00761">
    <property type="entry name" value="SPASE_I_3"/>
    <property type="match status" value="1"/>
</dbReference>
<dbReference type="PROSITE" id="PS00760">
    <property type="entry name" value="SPASE_I_2"/>
    <property type="match status" value="1"/>
</dbReference>
<gene>
    <name evidence="11" type="ORF">ST1E_0819</name>
</gene>
<proteinExistence type="inferred from homology"/>
<comment type="catalytic activity">
    <reaction evidence="1 8">
        <text>Cleavage of hydrophobic, N-terminal signal or leader sequences from secreted and periplasmic proteins.</text>
        <dbReference type="EC" id="3.4.21.89"/>
    </reaction>
</comment>
<reference evidence="11 12" key="1">
    <citation type="journal article" date="2013" name="Genome Biol. Evol.">
        <title>Genome evolution and phylogenomic analysis of candidatus kinetoplastibacterium, the betaproteobacterial endosymbionts of strigomonas and angomonas.</title>
        <authorList>
            <person name="Alves J.M."/>
            <person name="Serrano M.G."/>
            <person name="Maia da Silva F."/>
            <person name="Voegtly L.J."/>
            <person name="Matveyev A.V."/>
            <person name="Teixeira M.M."/>
            <person name="Camargo E.P."/>
            <person name="Buck G.A."/>
        </authorList>
    </citation>
    <scope>NUCLEOTIDE SEQUENCE [LARGE SCALE GENOMIC DNA]</scope>
    <source>
        <strain evidence="11 12">TCC219</strain>
    </source>
</reference>
<dbReference type="InterPro" id="IPR000223">
    <property type="entry name" value="Pept_S26A_signal_pept_1"/>
</dbReference>
<evidence type="ECO:0000256" key="5">
    <source>
        <dbReference type="ARBA" id="ARBA00022670"/>
    </source>
</evidence>
<comment type="similarity">
    <text evidence="2 9">Belongs to the peptidase S26 family.</text>
</comment>
<evidence type="ECO:0000256" key="2">
    <source>
        <dbReference type="ARBA" id="ARBA00009370"/>
    </source>
</evidence>
<accession>M1M1M0</accession>
<keyword evidence="8" id="KW-0472">Membrane</keyword>
<dbReference type="SUPFAM" id="SSF51306">
    <property type="entry name" value="LexA/Signal peptidase"/>
    <property type="match status" value="1"/>
</dbReference>
<keyword evidence="5 8" id="KW-0645">Protease</keyword>
<dbReference type="PANTHER" id="PTHR43390:SF1">
    <property type="entry name" value="CHLOROPLAST PROCESSING PEPTIDASE"/>
    <property type="match status" value="1"/>
</dbReference>
<keyword evidence="6 8" id="KW-0378">Hydrolase</keyword>
<dbReference type="AlphaFoldDB" id="M1M1M0"/>
<dbReference type="STRING" id="1208921.ST1E_0819"/>
<dbReference type="GO" id="GO:0009003">
    <property type="term" value="F:signal peptidase activity"/>
    <property type="evidence" value="ECO:0007669"/>
    <property type="project" value="UniProtKB-EC"/>
</dbReference>
<feature type="active site" evidence="7">
    <location>
        <position position="134"/>
    </location>
</feature>
<dbReference type="Gene3D" id="2.10.109.10">
    <property type="entry name" value="Umud Fragment, subunit A"/>
    <property type="match status" value="1"/>
</dbReference>
<dbReference type="PATRIC" id="fig|1208921.3.peg.444"/>
<dbReference type="InterPro" id="IPR036286">
    <property type="entry name" value="LexA/Signal_pep-like_sf"/>
</dbReference>
<dbReference type="HOGENOM" id="CLU_028723_1_1_4"/>
<evidence type="ECO:0000256" key="4">
    <source>
        <dbReference type="ARBA" id="ARBA00019232"/>
    </source>
</evidence>
<dbReference type="InterPro" id="IPR019758">
    <property type="entry name" value="Pept_S26A_signal_pept_1_CS"/>
</dbReference>
<evidence type="ECO:0000313" key="12">
    <source>
        <dbReference type="Proteomes" id="UP000011658"/>
    </source>
</evidence>
<dbReference type="PRINTS" id="PR00727">
    <property type="entry name" value="LEADERPTASE"/>
</dbReference>
<dbReference type="PROSITE" id="PS00501">
    <property type="entry name" value="SPASE_I_1"/>
    <property type="match status" value="1"/>
</dbReference>
<evidence type="ECO:0000256" key="1">
    <source>
        <dbReference type="ARBA" id="ARBA00000677"/>
    </source>
</evidence>
<feature type="transmembrane region" description="Helical" evidence="8">
    <location>
        <begin position="48"/>
        <end position="69"/>
    </location>
</feature>
<protein>
    <recommendedName>
        <fullName evidence="4 8">Signal peptidase I</fullName>
        <ecNumber evidence="3 8">3.4.21.89</ecNumber>
    </recommendedName>
</protein>
<evidence type="ECO:0000256" key="3">
    <source>
        <dbReference type="ARBA" id="ARBA00013208"/>
    </source>
</evidence>
<dbReference type="CDD" id="cd06530">
    <property type="entry name" value="S26_SPase_I"/>
    <property type="match status" value="1"/>
</dbReference>
<comment type="subcellular location">
    <subcellularLocation>
        <location evidence="9">Membrane</location>
        <topology evidence="9">Single-pass type II membrane protein</topology>
    </subcellularLocation>
</comment>
<dbReference type="MEROPS" id="S26.001"/>
<dbReference type="OrthoDB" id="9815782at2"/>
<dbReference type="GO" id="GO:0006465">
    <property type="term" value="P:signal peptide processing"/>
    <property type="evidence" value="ECO:0007669"/>
    <property type="project" value="InterPro"/>
</dbReference>
<dbReference type="eggNOG" id="COG0681">
    <property type="taxonomic scope" value="Bacteria"/>
</dbReference>
<dbReference type="KEGG" id="kga:ST1E_0819"/>
<dbReference type="InterPro" id="IPR019756">
    <property type="entry name" value="Pept_S26A_signal_pept_1_Ser-AS"/>
</dbReference>
<sequence>MSQYFNFFLFIILVLTGILRLIDILYLQARKNIIKRSDSFFIKKFFLLTSYSISIFPVLLIVFLFRSFICEPFRIPSESMLPTLQPGDFIIVNKHSYNIKLPFINYDILSISKPKRGDVIVFHYPYSKKVDYIKRIIGLPGDKIAYHNKILSINGIEINNNKDGFYYDHDSMHFINKYSESLDNNIVYKILSNEGYNSPIIPCFDFPFIENFKYQDGNFICVVPDDNYFVMGDNRDNSYDSRYWGFVPYHNIVGKAFFIWMNFNDIGRIGYLN</sequence>
<feature type="active site" evidence="7">
    <location>
        <position position="79"/>
    </location>
</feature>
<dbReference type="RefSeq" id="WP_015389643.1">
    <property type="nucleotide sequence ID" value="NC_020284.1"/>
</dbReference>
<keyword evidence="8" id="KW-1133">Transmembrane helix</keyword>
<dbReference type="Pfam" id="PF10502">
    <property type="entry name" value="Peptidase_S26"/>
    <property type="match status" value="1"/>
</dbReference>
<evidence type="ECO:0000256" key="8">
    <source>
        <dbReference type="RuleBase" id="RU003993"/>
    </source>
</evidence>
<feature type="transmembrane region" description="Helical" evidence="8">
    <location>
        <begin position="6"/>
        <end position="27"/>
    </location>
</feature>
<keyword evidence="8" id="KW-0812">Transmembrane</keyword>
<dbReference type="EC" id="3.4.21.89" evidence="3 8"/>
<dbReference type="EMBL" id="CP003806">
    <property type="protein sequence ID" value="AGF49159.1"/>
    <property type="molecule type" value="Genomic_DNA"/>
</dbReference>
<name>M1M1M0_9PROT</name>
<dbReference type="NCBIfam" id="TIGR02227">
    <property type="entry name" value="sigpep_I_bact"/>
    <property type="match status" value="1"/>
</dbReference>
<evidence type="ECO:0000256" key="7">
    <source>
        <dbReference type="PIRSR" id="PIRSR600223-1"/>
    </source>
</evidence>